<evidence type="ECO:0000256" key="6">
    <source>
        <dbReference type="SAM" id="MobiDB-lite"/>
    </source>
</evidence>
<dbReference type="InterPro" id="IPR008490">
    <property type="entry name" value="Transposase_InsH_N"/>
</dbReference>
<evidence type="ECO:0000256" key="2">
    <source>
        <dbReference type="ARBA" id="ARBA00010075"/>
    </source>
</evidence>
<evidence type="ECO:0000259" key="8">
    <source>
        <dbReference type="Pfam" id="PF05598"/>
    </source>
</evidence>
<dbReference type="InterPro" id="IPR002559">
    <property type="entry name" value="Transposase_11"/>
</dbReference>
<evidence type="ECO:0000256" key="4">
    <source>
        <dbReference type="ARBA" id="ARBA00023125"/>
    </source>
</evidence>
<evidence type="ECO:0000256" key="5">
    <source>
        <dbReference type="ARBA" id="ARBA00023172"/>
    </source>
</evidence>
<keyword evidence="5" id="KW-0233">DNA recombination</keyword>
<dbReference type="Pfam" id="PF01609">
    <property type="entry name" value="DDE_Tnp_1"/>
    <property type="match status" value="1"/>
</dbReference>
<comment type="function">
    <text evidence="1">Involved in the transposition of the insertion sequence IS5.</text>
</comment>
<keyword evidence="3" id="KW-0815">Transposition</keyword>
<dbReference type="AlphaFoldDB" id="A0A075XAF0"/>
<dbReference type="Pfam" id="PF05598">
    <property type="entry name" value="DUF772"/>
    <property type="match status" value="1"/>
</dbReference>
<evidence type="ECO:0000313" key="9">
    <source>
        <dbReference type="EMBL" id="AIH15750.1"/>
    </source>
</evidence>
<feature type="domain" description="Transposase IS4-like" evidence="7">
    <location>
        <begin position="141"/>
        <end position="350"/>
    </location>
</feature>
<dbReference type="PANTHER" id="PTHR35604">
    <property type="entry name" value="TRANSPOSASE INSH FOR INSERTION SEQUENCE ELEMENT IS5A-RELATED"/>
    <property type="match status" value="1"/>
</dbReference>
<dbReference type="EMBL" id="KM065745">
    <property type="protein sequence ID" value="AIH15750.1"/>
    <property type="molecule type" value="Genomic_DNA"/>
</dbReference>
<dbReference type="InterPro" id="IPR047959">
    <property type="entry name" value="Transpos_IS5"/>
</dbReference>
<evidence type="ECO:0000256" key="1">
    <source>
        <dbReference type="ARBA" id="ARBA00003544"/>
    </source>
</evidence>
<dbReference type="PANTHER" id="PTHR35604:SF2">
    <property type="entry name" value="TRANSPOSASE INSH FOR INSERTION SEQUENCE ELEMENT IS5A-RELATED"/>
    <property type="match status" value="1"/>
</dbReference>
<proteinExistence type="inferred from homology"/>
<dbReference type="GO" id="GO:0006313">
    <property type="term" value="P:DNA transposition"/>
    <property type="evidence" value="ECO:0007669"/>
    <property type="project" value="InterPro"/>
</dbReference>
<accession>A0A075XAF0</accession>
<dbReference type="NCBIfam" id="NF033581">
    <property type="entry name" value="transpos_IS5_4"/>
    <property type="match status" value="1"/>
</dbReference>
<dbReference type="GO" id="GO:0003677">
    <property type="term" value="F:DNA binding"/>
    <property type="evidence" value="ECO:0007669"/>
    <property type="project" value="UniProtKB-KW"/>
</dbReference>
<protein>
    <submittedName>
        <fullName evidence="9">Mobile element protein</fullName>
    </submittedName>
</protein>
<feature type="region of interest" description="Disordered" evidence="6">
    <location>
        <begin position="280"/>
        <end position="307"/>
    </location>
</feature>
<sequence>MRGQPGFWDLDERYERLSAVGDPLEKLNAIIPWLVFEKPLAKALKRSDGSKGGRPPFPAVMMFKVLLLQALYNLSDDQAEFVIQDRLSFMRFLGLSLSQKVPDAKTIWLFRESLVRAGAIDNLFARFNKHLSKSGYLAKGGQIVDATIIQAPKQHNSQDEKEAIKAGETPEAWKDKPAKLAQKDRDARWTVKYSKAKQPTETPTSAATKQHDIAIPMFGYKNHAGIDRAHGFIRGWTVTSAAAHDGAQLRNVVAKDNTASTVWADSAYRSKTNEEWLEKNGLKSDIHQRKPKGKPMPEAMSKANGRRSKIRSAVEHVFARQKDKMKLFIRTIGINRAKAKIGMANIAYNMLRYVYHEGKRAAA</sequence>
<evidence type="ECO:0000259" key="7">
    <source>
        <dbReference type="Pfam" id="PF01609"/>
    </source>
</evidence>
<comment type="similarity">
    <text evidence="2">Belongs to the transposase 11 family.</text>
</comment>
<feature type="domain" description="Transposase InsH N-terminal" evidence="8">
    <location>
        <begin position="15"/>
        <end position="112"/>
    </location>
</feature>
<reference evidence="9" key="1">
    <citation type="journal article" date="2015" name="Appl. Environ. Microbiol.">
        <title>Molecular mechanism of nicotine degradation by a newly isolated strain, Ochrobactrum sp. strain SJY1.</title>
        <authorList>
            <person name="Yu H."/>
            <person name="Tang H."/>
            <person name="Zhu X."/>
            <person name="Li Y."/>
            <person name="Xu P."/>
        </authorList>
    </citation>
    <scope>NUCLEOTIDE SEQUENCE</scope>
    <source>
        <strain evidence="9">SJY1</strain>
    </source>
</reference>
<evidence type="ECO:0000256" key="3">
    <source>
        <dbReference type="ARBA" id="ARBA00022578"/>
    </source>
</evidence>
<organism evidence="9">
    <name type="scientific">Ochrobactrum sp. SJY1</name>
    <dbReference type="NCBI Taxonomy" id="1526653"/>
    <lineage>
        <taxon>Bacteria</taxon>
        <taxon>Pseudomonadati</taxon>
        <taxon>Pseudomonadota</taxon>
        <taxon>Alphaproteobacteria</taxon>
        <taxon>Hyphomicrobiales</taxon>
        <taxon>Brucellaceae</taxon>
        <taxon>Brucella/Ochrobactrum group</taxon>
        <taxon>Ochrobactrum</taxon>
    </lineage>
</organism>
<keyword evidence="4" id="KW-0238">DNA-binding</keyword>
<dbReference type="GO" id="GO:0004803">
    <property type="term" value="F:transposase activity"/>
    <property type="evidence" value="ECO:0007669"/>
    <property type="project" value="InterPro"/>
</dbReference>
<name>A0A075XAF0_9HYPH</name>